<feature type="domain" description="3CxxC-type" evidence="4">
    <location>
        <begin position="120"/>
        <end position="222"/>
    </location>
</feature>
<name>A0AAV9VL17_9PEZI</name>
<dbReference type="SMART" id="SM01328">
    <property type="entry name" value="zf-3CxxC"/>
    <property type="match status" value="1"/>
</dbReference>
<dbReference type="GO" id="GO:0008270">
    <property type="term" value="F:zinc ion binding"/>
    <property type="evidence" value="ECO:0007669"/>
    <property type="project" value="UniProtKB-KW"/>
</dbReference>
<keyword evidence="3" id="KW-0862">Zinc</keyword>
<evidence type="ECO:0000256" key="3">
    <source>
        <dbReference type="ARBA" id="ARBA00022833"/>
    </source>
</evidence>
<dbReference type="EMBL" id="JAVHNS010000002">
    <property type="protein sequence ID" value="KAK6362187.1"/>
    <property type="molecule type" value="Genomic_DNA"/>
</dbReference>
<comment type="caution">
    <text evidence="5">The sequence shown here is derived from an EMBL/GenBank/DDBJ whole genome shotgun (WGS) entry which is preliminary data.</text>
</comment>
<evidence type="ECO:0000313" key="6">
    <source>
        <dbReference type="Proteomes" id="UP001373714"/>
    </source>
</evidence>
<keyword evidence="2" id="KW-0863">Zinc-finger</keyword>
<organism evidence="5 6">
    <name type="scientific">Orbilia blumenaviensis</name>
    <dbReference type="NCBI Taxonomy" id="1796055"/>
    <lineage>
        <taxon>Eukaryota</taxon>
        <taxon>Fungi</taxon>
        <taxon>Dikarya</taxon>
        <taxon>Ascomycota</taxon>
        <taxon>Pezizomycotina</taxon>
        <taxon>Orbiliomycetes</taxon>
        <taxon>Orbiliales</taxon>
        <taxon>Orbiliaceae</taxon>
        <taxon>Orbilia</taxon>
    </lineage>
</organism>
<dbReference type="Proteomes" id="UP001373714">
    <property type="component" value="Unassembled WGS sequence"/>
</dbReference>
<dbReference type="InterPro" id="IPR027377">
    <property type="entry name" value="ZAR1/RTP1-5-like_Znf-3CxxC"/>
</dbReference>
<protein>
    <recommendedName>
        <fullName evidence="4">3CxxC-type domain-containing protein</fullName>
    </recommendedName>
</protein>
<evidence type="ECO:0000256" key="1">
    <source>
        <dbReference type="ARBA" id="ARBA00022723"/>
    </source>
</evidence>
<evidence type="ECO:0000256" key="2">
    <source>
        <dbReference type="ARBA" id="ARBA00022771"/>
    </source>
</evidence>
<sequence length="231" mass="26070">MGKAVLNSLKISDCTRSQRPQIDRERCQRSAAKKAVARSNEIALRETPLASSGLHNTVLVGVSVVIAKRSVSTDGKPENARAPPSSWYLFPEHHDLVAEQTPGVHFRGLDEDGVYQWETNLKGNFECSRKGCKNQWQSGVVSTIIRKYLLPEDGLAYNAKVFNQRCIKCKSLGYMKIDRDAYLQRVIRRLKIWRKEKVGPAPLSFRKTGSHKRELCEGCSKGHCKVNDEKD</sequence>
<reference evidence="5 6" key="1">
    <citation type="submission" date="2019-10" db="EMBL/GenBank/DDBJ databases">
        <authorList>
            <person name="Palmer J.M."/>
        </authorList>
    </citation>
    <scope>NUCLEOTIDE SEQUENCE [LARGE SCALE GENOMIC DNA]</scope>
    <source>
        <strain evidence="5 6">TWF730</strain>
    </source>
</reference>
<keyword evidence="1" id="KW-0479">Metal-binding</keyword>
<evidence type="ECO:0000259" key="4">
    <source>
        <dbReference type="SMART" id="SM01328"/>
    </source>
</evidence>
<dbReference type="Pfam" id="PF13695">
    <property type="entry name" value="Zn_ribbon_3CxxC"/>
    <property type="match status" value="1"/>
</dbReference>
<gene>
    <name evidence="5" type="ORF">TWF730_005883</name>
</gene>
<accession>A0AAV9VL17</accession>
<evidence type="ECO:0000313" key="5">
    <source>
        <dbReference type="EMBL" id="KAK6362187.1"/>
    </source>
</evidence>
<proteinExistence type="predicted"/>
<keyword evidence="6" id="KW-1185">Reference proteome</keyword>
<dbReference type="AlphaFoldDB" id="A0AAV9VL17"/>